<feature type="transmembrane region" description="Helical" evidence="5">
    <location>
        <begin position="315"/>
        <end position="342"/>
    </location>
</feature>
<sequence>MWLLIVLAVFTGPLDISSGAPKMSVGLDAKVACKLLVVGLASLVGAYGVLTSAAVRQTLLTLPALAIGLILLLAALATPTAISSTSLPTTLVNLGSLMFIVTALLTLKLRGIGLAILAGITLTALLALTLWFFVPSYGMFPELLEGGLVVVRLSGTAHPNAVGRAMVIGLILSLYFFRTDVLPLLPVGLLVAMFTLGAYLTWSRTAILAGVVGIAVLYLDRILSRAGVLAIALAVVCGIAGVTAIYMQGHEDRVVGKVLSKIAKSGKAEEITTGTGRSEIWTKAISLIANRPIIGHGFNAAPTLMIDHSQATHNAVLHATLTSGIVGGCMMLGLMLWCLYLVTSSDALMVRSLAAFVVISSLAEDAVLETFPGPVTIAFLMCCLYPVRVTQTATTQQEPRRDDAFVGEIA</sequence>
<dbReference type="InterPro" id="IPR051533">
    <property type="entry name" value="WaaL-like"/>
</dbReference>
<evidence type="ECO:0000256" key="4">
    <source>
        <dbReference type="ARBA" id="ARBA00023136"/>
    </source>
</evidence>
<dbReference type="Pfam" id="PF04932">
    <property type="entry name" value="Wzy_C"/>
    <property type="match status" value="1"/>
</dbReference>
<feature type="transmembrane region" description="Helical" evidence="5">
    <location>
        <begin position="206"/>
        <end position="223"/>
    </location>
</feature>
<name>A0ABT0UBP5_9BACT</name>
<proteinExistence type="predicted"/>
<comment type="caution">
    <text evidence="7">The sequence shown here is derived from an EMBL/GenBank/DDBJ whole genome shotgun (WGS) entry which is preliminary data.</text>
</comment>
<dbReference type="RefSeq" id="WP_250932171.1">
    <property type="nucleotide sequence ID" value="NZ_JAMQBK010000083.1"/>
</dbReference>
<keyword evidence="8" id="KW-1185">Reference proteome</keyword>
<keyword evidence="4 5" id="KW-0472">Membrane</keyword>
<feature type="transmembrane region" description="Helical" evidence="5">
    <location>
        <begin position="184"/>
        <end position="200"/>
    </location>
</feature>
<evidence type="ECO:0000259" key="6">
    <source>
        <dbReference type="Pfam" id="PF04932"/>
    </source>
</evidence>
<keyword evidence="3 5" id="KW-1133">Transmembrane helix</keyword>
<accession>A0ABT0UBP5</accession>
<feature type="transmembrane region" description="Helical" evidence="5">
    <location>
        <begin position="228"/>
        <end position="247"/>
    </location>
</feature>
<comment type="subcellular location">
    <subcellularLocation>
        <location evidence="1">Membrane</location>
        <topology evidence="1">Multi-pass membrane protein</topology>
    </subcellularLocation>
</comment>
<feature type="transmembrane region" description="Helical" evidence="5">
    <location>
        <begin position="35"/>
        <end position="55"/>
    </location>
</feature>
<dbReference type="Proteomes" id="UP001202961">
    <property type="component" value="Unassembled WGS sequence"/>
</dbReference>
<dbReference type="PANTHER" id="PTHR37422">
    <property type="entry name" value="TEICHURONIC ACID BIOSYNTHESIS PROTEIN TUAE"/>
    <property type="match status" value="1"/>
</dbReference>
<dbReference type="PANTHER" id="PTHR37422:SF13">
    <property type="entry name" value="LIPOPOLYSACCHARIDE BIOSYNTHESIS PROTEIN PA4999-RELATED"/>
    <property type="match status" value="1"/>
</dbReference>
<evidence type="ECO:0000256" key="2">
    <source>
        <dbReference type="ARBA" id="ARBA00022692"/>
    </source>
</evidence>
<feature type="transmembrane region" description="Helical" evidence="5">
    <location>
        <begin position="62"/>
        <end position="82"/>
    </location>
</feature>
<evidence type="ECO:0000256" key="5">
    <source>
        <dbReference type="SAM" id="Phobius"/>
    </source>
</evidence>
<protein>
    <submittedName>
        <fullName evidence="7">O-antigen ligase family protein</fullName>
    </submittedName>
</protein>
<feature type="transmembrane region" description="Helical" evidence="5">
    <location>
        <begin position="161"/>
        <end position="177"/>
    </location>
</feature>
<keyword evidence="7" id="KW-0436">Ligase</keyword>
<dbReference type="GO" id="GO:0016874">
    <property type="term" value="F:ligase activity"/>
    <property type="evidence" value="ECO:0007669"/>
    <property type="project" value="UniProtKB-KW"/>
</dbReference>
<dbReference type="EMBL" id="JAMQBK010000083">
    <property type="protein sequence ID" value="MCM2374281.1"/>
    <property type="molecule type" value="Genomic_DNA"/>
</dbReference>
<evidence type="ECO:0000256" key="3">
    <source>
        <dbReference type="ARBA" id="ARBA00022989"/>
    </source>
</evidence>
<evidence type="ECO:0000256" key="1">
    <source>
        <dbReference type="ARBA" id="ARBA00004141"/>
    </source>
</evidence>
<gene>
    <name evidence="7" type="ORF">NB063_26995</name>
</gene>
<evidence type="ECO:0000313" key="8">
    <source>
        <dbReference type="Proteomes" id="UP001202961"/>
    </source>
</evidence>
<feature type="domain" description="O-antigen ligase-related" evidence="6">
    <location>
        <begin position="190"/>
        <end position="330"/>
    </location>
</feature>
<organism evidence="7 8">
    <name type="scientific">Aporhodopirellula aestuarii</name>
    <dbReference type="NCBI Taxonomy" id="2950107"/>
    <lineage>
        <taxon>Bacteria</taxon>
        <taxon>Pseudomonadati</taxon>
        <taxon>Planctomycetota</taxon>
        <taxon>Planctomycetia</taxon>
        <taxon>Pirellulales</taxon>
        <taxon>Pirellulaceae</taxon>
        <taxon>Aporhodopirellula</taxon>
    </lineage>
</organism>
<reference evidence="7 8" key="1">
    <citation type="journal article" date="2022" name="Syst. Appl. Microbiol.">
        <title>Rhodopirellula aestuarii sp. nov., a novel member of the genus Rhodopirellula isolated from brackish sediments collected in the Tagus River estuary, Portugal.</title>
        <authorList>
            <person name="Vitorino I.R."/>
            <person name="Klimek D."/>
            <person name="Calusinska M."/>
            <person name="Lobo-da-Cunha A."/>
            <person name="Vasconcelos V."/>
            <person name="Lage O.M."/>
        </authorList>
    </citation>
    <scope>NUCLEOTIDE SEQUENCE [LARGE SCALE GENOMIC DNA]</scope>
    <source>
        <strain evidence="7 8">ICT_H3.1</strain>
    </source>
</reference>
<feature type="transmembrane region" description="Helical" evidence="5">
    <location>
        <begin position="88"/>
        <end position="107"/>
    </location>
</feature>
<feature type="transmembrane region" description="Helical" evidence="5">
    <location>
        <begin position="114"/>
        <end position="134"/>
    </location>
</feature>
<keyword evidence="2 5" id="KW-0812">Transmembrane</keyword>
<evidence type="ECO:0000313" key="7">
    <source>
        <dbReference type="EMBL" id="MCM2374281.1"/>
    </source>
</evidence>
<dbReference type="InterPro" id="IPR007016">
    <property type="entry name" value="O-antigen_ligase-rel_domated"/>
</dbReference>